<dbReference type="GO" id="GO:0120147">
    <property type="term" value="F:formylglycine-generating oxidase activity"/>
    <property type="evidence" value="ECO:0007669"/>
    <property type="project" value="TreeGrafter"/>
</dbReference>
<gene>
    <name evidence="3" type="ORF">A8950_2369</name>
</gene>
<feature type="domain" description="Caspase family p20" evidence="2">
    <location>
        <begin position="24"/>
        <end position="158"/>
    </location>
</feature>
<comment type="caution">
    <text evidence="3">The sequence shown here is derived from an EMBL/GenBank/DDBJ whole genome shotgun (WGS) entry which is preliminary data.</text>
</comment>
<dbReference type="SUPFAM" id="SSF52129">
    <property type="entry name" value="Caspase-like"/>
    <property type="match status" value="1"/>
</dbReference>
<dbReference type="Pfam" id="PF03781">
    <property type="entry name" value="FGE-sulfatase"/>
    <property type="match status" value="1"/>
</dbReference>
<keyword evidence="4" id="KW-1185">Reference proteome</keyword>
<accession>A0A4R6WRS8</accession>
<dbReference type="GO" id="GO:0006508">
    <property type="term" value="P:proteolysis"/>
    <property type="evidence" value="ECO:0007669"/>
    <property type="project" value="InterPro"/>
</dbReference>
<dbReference type="Proteomes" id="UP000295783">
    <property type="component" value="Unassembled WGS sequence"/>
</dbReference>
<dbReference type="InterPro" id="IPR029030">
    <property type="entry name" value="Caspase-like_dom_sf"/>
</dbReference>
<dbReference type="InterPro" id="IPR005532">
    <property type="entry name" value="SUMF_dom"/>
</dbReference>
<evidence type="ECO:0000313" key="4">
    <source>
        <dbReference type="Proteomes" id="UP000295783"/>
    </source>
</evidence>
<dbReference type="Pfam" id="PF00656">
    <property type="entry name" value="Peptidase_C14"/>
    <property type="match status" value="1"/>
</dbReference>
<keyword evidence="1" id="KW-0732">Signal</keyword>
<dbReference type="InterPro" id="IPR051043">
    <property type="entry name" value="Sulfatase_Mod_Factor_Kinase"/>
</dbReference>
<protein>
    <submittedName>
        <fullName evidence="3">Formylglycine-generating enzyme required for sulfatase activity</fullName>
    </submittedName>
</protein>
<dbReference type="EMBL" id="SNYW01000008">
    <property type="protein sequence ID" value="TDQ82546.1"/>
    <property type="molecule type" value="Genomic_DNA"/>
</dbReference>
<dbReference type="Gene3D" id="3.90.1580.10">
    <property type="entry name" value="paralog of FGE (formylglycine-generating enzyme)"/>
    <property type="match status" value="1"/>
</dbReference>
<dbReference type="AlphaFoldDB" id="A0A4R6WRS8"/>
<feature type="chain" id="PRO_5021013804" evidence="1">
    <location>
        <begin position="22"/>
        <end position="562"/>
    </location>
</feature>
<dbReference type="PROSITE" id="PS50208">
    <property type="entry name" value="CASPASE_P20"/>
    <property type="match status" value="1"/>
</dbReference>
<dbReference type="RefSeq" id="WP_166645130.1">
    <property type="nucleotide sequence ID" value="NZ_SNYW01000008.1"/>
</dbReference>
<dbReference type="InterPro" id="IPR042095">
    <property type="entry name" value="SUMF_sf"/>
</dbReference>
<evidence type="ECO:0000313" key="3">
    <source>
        <dbReference type="EMBL" id="TDQ82546.1"/>
    </source>
</evidence>
<evidence type="ECO:0000256" key="1">
    <source>
        <dbReference type="SAM" id="SignalP"/>
    </source>
</evidence>
<dbReference type="Gene3D" id="3.40.50.1460">
    <property type="match status" value="1"/>
</dbReference>
<name>A0A4R6WRS8_9PROT</name>
<sequence length="562" mass="58728">MRLAPFLVVLACSIWLGPAPAAAEPRVALVIGNGAYDATLGPLANPARDAALVAASLEQVGFSVRILADADLKGMKRAISEFGQRLLAAGPDATGLFYFAGHGVQIEGVNYLLPLAATIATEADAEMEAVNADWVLKQMEFAGNRVNIVILDACRNNPLSRGLRSVTRGLARMDAPTGSFIAYATAPGEVALDGSDGNSPYSAALAAAIQGPPVPLEEMFRNVRVAVMAATGRRQVPWDSSSLTGAFYFSAAVEAAPAAVPTTVPAAAAEPVAEASDSRGGAVPPAPGSVFRDCDYCPEMVAIAPGGYLMGTAAGAEVRHDDEGPQHAVDIPAPFALSIREVTRNDYAAFVKATGRATRDCWYGDGGNGRMAAEGDFRAPGFDQAGDHPATCVSWEDAVAYAAWLSARSGFAYGLPTEAEWEYAARAGKTSTWPWGDDNPSGGCAFANGLDVSADPAYPGNGASACEDGFVHTAPVGSFAANGFGLHDMLGNVWEWVSDCYRPGYDGAPADGSALADADCENRVARGGSWLENPWDMRLARRYAVPPDGRENIIGFRLARDL</sequence>
<dbReference type="GO" id="GO:0004197">
    <property type="term" value="F:cysteine-type endopeptidase activity"/>
    <property type="evidence" value="ECO:0007669"/>
    <property type="project" value="InterPro"/>
</dbReference>
<dbReference type="InterPro" id="IPR016187">
    <property type="entry name" value="CTDL_fold"/>
</dbReference>
<dbReference type="InterPro" id="IPR011600">
    <property type="entry name" value="Pept_C14_caspase"/>
</dbReference>
<dbReference type="InterPro" id="IPR001309">
    <property type="entry name" value="Pept_C14_p20"/>
</dbReference>
<reference evidence="3 4" key="1">
    <citation type="submission" date="2019-03" db="EMBL/GenBank/DDBJ databases">
        <title>Genomic Encyclopedia of Type Strains, Phase III (KMG-III): the genomes of soil and plant-associated and newly described type strains.</title>
        <authorList>
            <person name="Whitman W."/>
        </authorList>
    </citation>
    <scope>NUCLEOTIDE SEQUENCE [LARGE SCALE GENOMIC DNA]</scope>
    <source>
        <strain evidence="3 4">CGMCC 1.7660</strain>
    </source>
</reference>
<dbReference type="PANTHER" id="PTHR23150">
    <property type="entry name" value="SULFATASE MODIFYING FACTOR 1, 2"/>
    <property type="match status" value="1"/>
</dbReference>
<organism evidence="3 4">
    <name type="scientific">Dongia mobilis</name>
    <dbReference type="NCBI Taxonomy" id="578943"/>
    <lineage>
        <taxon>Bacteria</taxon>
        <taxon>Pseudomonadati</taxon>
        <taxon>Pseudomonadota</taxon>
        <taxon>Alphaproteobacteria</taxon>
        <taxon>Rhodospirillales</taxon>
        <taxon>Dongiaceae</taxon>
        <taxon>Dongia</taxon>
    </lineage>
</organism>
<proteinExistence type="predicted"/>
<dbReference type="PANTHER" id="PTHR23150:SF35">
    <property type="entry name" value="BLL6746 PROTEIN"/>
    <property type="match status" value="1"/>
</dbReference>
<feature type="signal peptide" evidence="1">
    <location>
        <begin position="1"/>
        <end position="21"/>
    </location>
</feature>
<evidence type="ECO:0000259" key="2">
    <source>
        <dbReference type="PROSITE" id="PS50208"/>
    </source>
</evidence>
<dbReference type="SUPFAM" id="SSF56436">
    <property type="entry name" value="C-type lectin-like"/>
    <property type="match status" value="1"/>
</dbReference>